<protein>
    <submittedName>
        <fullName evidence="1">Uncharacterized protein</fullName>
    </submittedName>
</protein>
<proteinExistence type="predicted"/>
<dbReference type="AlphaFoldDB" id="A0AAD5GKY8"/>
<name>A0AAD5GKY8_AMBAR</name>
<reference evidence="1" key="1">
    <citation type="submission" date="2022-06" db="EMBL/GenBank/DDBJ databases">
        <title>Uncovering the hologenomic basis of an extraordinary plant invasion.</title>
        <authorList>
            <person name="Bieker V.C."/>
            <person name="Martin M.D."/>
            <person name="Gilbert T."/>
            <person name="Hodgins K."/>
            <person name="Battlay P."/>
            <person name="Petersen B."/>
            <person name="Wilson J."/>
        </authorList>
    </citation>
    <scope>NUCLEOTIDE SEQUENCE</scope>
    <source>
        <strain evidence="1">AA19_3_7</strain>
        <tissue evidence="1">Leaf</tissue>
    </source>
</reference>
<accession>A0AAD5GKY8</accession>
<dbReference type="EMBL" id="JAMZMK010007436">
    <property type="protein sequence ID" value="KAI7744804.1"/>
    <property type="molecule type" value="Genomic_DNA"/>
</dbReference>
<sequence>MAIGDVDKLQHRFLIFKRLLTPLLMFLSPSDRYIDQQLNKAGEVTSEDTENFSKLTVMVTRQYNEDCKKLPSLLGVPVIEALSEANA</sequence>
<organism evidence="1 2">
    <name type="scientific">Ambrosia artemisiifolia</name>
    <name type="common">Common ragweed</name>
    <dbReference type="NCBI Taxonomy" id="4212"/>
    <lineage>
        <taxon>Eukaryota</taxon>
        <taxon>Viridiplantae</taxon>
        <taxon>Streptophyta</taxon>
        <taxon>Embryophyta</taxon>
        <taxon>Tracheophyta</taxon>
        <taxon>Spermatophyta</taxon>
        <taxon>Magnoliopsida</taxon>
        <taxon>eudicotyledons</taxon>
        <taxon>Gunneridae</taxon>
        <taxon>Pentapetalae</taxon>
        <taxon>asterids</taxon>
        <taxon>campanulids</taxon>
        <taxon>Asterales</taxon>
        <taxon>Asteraceae</taxon>
        <taxon>Asteroideae</taxon>
        <taxon>Heliantheae alliance</taxon>
        <taxon>Heliantheae</taxon>
        <taxon>Ambrosia</taxon>
    </lineage>
</organism>
<evidence type="ECO:0000313" key="1">
    <source>
        <dbReference type="EMBL" id="KAI7744804.1"/>
    </source>
</evidence>
<gene>
    <name evidence="1" type="ORF">M8C21_007001</name>
</gene>
<evidence type="ECO:0000313" key="2">
    <source>
        <dbReference type="Proteomes" id="UP001206925"/>
    </source>
</evidence>
<dbReference type="Proteomes" id="UP001206925">
    <property type="component" value="Unassembled WGS sequence"/>
</dbReference>
<keyword evidence="2" id="KW-1185">Reference proteome</keyword>
<dbReference type="Gene3D" id="3.40.50.1010">
    <property type="entry name" value="5'-nuclease"/>
    <property type="match status" value="1"/>
</dbReference>
<comment type="caution">
    <text evidence="1">The sequence shown here is derived from an EMBL/GenBank/DDBJ whole genome shotgun (WGS) entry which is preliminary data.</text>
</comment>